<evidence type="ECO:0000313" key="2">
    <source>
        <dbReference type="EMBL" id="KAK2574673.1"/>
    </source>
</evidence>
<organism evidence="2 3">
    <name type="scientific">Odynerus spinipes</name>
    <dbReference type="NCBI Taxonomy" id="1348599"/>
    <lineage>
        <taxon>Eukaryota</taxon>
        <taxon>Metazoa</taxon>
        <taxon>Ecdysozoa</taxon>
        <taxon>Arthropoda</taxon>
        <taxon>Hexapoda</taxon>
        <taxon>Insecta</taxon>
        <taxon>Pterygota</taxon>
        <taxon>Neoptera</taxon>
        <taxon>Endopterygota</taxon>
        <taxon>Hymenoptera</taxon>
        <taxon>Apocrita</taxon>
        <taxon>Aculeata</taxon>
        <taxon>Vespoidea</taxon>
        <taxon>Vespidae</taxon>
        <taxon>Eumeninae</taxon>
        <taxon>Odynerus</taxon>
    </lineage>
</organism>
<reference evidence="2" key="2">
    <citation type="journal article" date="2023" name="Commun. Biol.">
        <title>Intrasexual cuticular hydrocarbon dimorphism in a wasp sheds light on hydrocarbon biosynthesis genes in Hymenoptera.</title>
        <authorList>
            <person name="Moris V.C."/>
            <person name="Podsiadlowski L."/>
            <person name="Martin S."/>
            <person name="Oeyen J.P."/>
            <person name="Donath A."/>
            <person name="Petersen M."/>
            <person name="Wilbrandt J."/>
            <person name="Misof B."/>
            <person name="Liedtke D."/>
            <person name="Thamm M."/>
            <person name="Scheiner R."/>
            <person name="Schmitt T."/>
            <person name="Niehuis O."/>
        </authorList>
    </citation>
    <scope>NUCLEOTIDE SEQUENCE</scope>
    <source>
        <strain evidence="2">GBR_01_08_01A</strain>
    </source>
</reference>
<feature type="region of interest" description="Disordered" evidence="1">
    <location>
        <begin position="1"/>
        <end position="21"/>
    </location>
</feature>
<dbReference type="AlphaFoldDB" id="A0AAD9R8A9"/>
<gene>
    <name evidence="2" type="ORF">KPH14_012951</name>
</gene>
<evidence type="ECO:0000313" key="3">
    <source>
        <dbReference type="Proteomes" id="UP001258017"/>
    </source>
</evidence>
<accession>A0AAD9R8A9</accession>
<comment type="caution">
    <text evidence="2">The sequence shown here is derived from an EMBL/GenBank/DDBJ whole genome shotgun (WGS) entry which is preliminary data.</text>
</comment>
<sequence>MDEDEARLKDKQEQEQNKNNASKLIKAVEEVRQESERSKLLNQLKSLQVNIEDGENKLKTLLGLDKEEKIRQQQIMSLNEKDLKVLIERMEN</sequence>
<keyword evidence="3" id="KW-1185">Reference proteome</keyword>
<dbReference type="Proteomes" id="UP001258017">
    <property type="component" value="Unassembled WGS sequence"/>
</dbReference>
<dbReference type="EMBL" id="JAIFRP010005280">
    <property type="protein sequence ID" value="KAK2574673.1"/>
    <property type="molecule type" value="Genomic_DNA"/>
</dbReference>
<protein>
    <submittedName>
        <fullName evidence="2">Uncharacterized protein</fullName>
    </submittedName>
</protein>
<name>A0AAD9R8A9_9HYME</name>
<evidence type="ECO:0000256" key="1">
    <source>
        <dbReference type="SAM" id="MobiDB-lite"/>
    </source>
</evidence>
<reference evidence="2" key="1">
    <citation type="submission" date="2021-08" db="EMBL/GenBank/DDBJ databases">
        <authorList>
            <person name="Misof B."/>
            <person name="Oliver O."/>
            <person name="Podsiadlowski L."/>
            <person name="Donath A."/>
            <person name="Peters R."/>
            <person name="Mayer C."/>
            <person name="Rust J."/>
            <person name="Gunkel S."/>
            <person name="Lesny P."/>
            <person name="Martin S."/>
            <person name="Oeyen J.P."/>
            <person name="Petersen M."/>
            <person name="Panagiotis P."/>
            <person name="Wilbrandt J."/>
            <person name="Tanja T."/>
        </authorList>
    </citation>
    <scope>NUCLEOTIDE SEQUENCE</scope>
    <source>
        <strain evidence="2">GBR_01_08_01A</strain>
        <tissue evidence="2">Thorax + abdomen</tissue>
    </source>
</reference>
<proteinExistence type="predicted"/>
<feature type="compositionally biased region" description="Basic and acidic residues" evidence="1">
    <location>
        <begin position="1"/>
        <end position="16"/>
    </location>
</feature>